<evidence type="ECO:0000256" key="3">
    <source>
        <dbReference type="SAM" id="SignalP"/>
    </source>
</evidence>
<sequence>MKTIAILSIFLMTQLSDNYQTLAVLFKVHRTVQNGADSFEIPSSLCPHNNEYDCNAFNAEAITQSCNCSCLLKEATFKPFETQWSCYENNDVRMNLQSQQHIKPGEKGCTQAMRTMFIDESLNSSLRVLNIGDEKEISLPNNWDRCTLNRAYTWYSECDDSRLSLAQKLDVIDNLFKLESGRQNYILQVEKNVFDSHLLRGHIINLGIQCASTSATQNRNRCLLFKMEGSIICDVTNTSKPPLRKVPSTSPDMISSTPKTTTIPKTDGHQETATLQPSTTLEISSSPTRQNVALQSTTSRSHPDDTGRSTGHNSQQNAVWIIISVSVSSMVLVIIMAFVVCRRSLSSKNIGHMGTVEGRESQVPEVIHSHTNAEFPEEEPNGYFSLTFREPSIYTSTYQVPVDRRTSFNEISNPLGQTFEDEQMHDPFPFPQRHNFKSFNQIPQIPAFVKKQAELWDRTLKQTFEDEHMHDSFPVSQRPNFQSFKQNPQITASVKKQTKTWARTLGQNLEEEQVHDRLNVPQRQKFQSFKHNPQIPESVKKHAKNETIRFLQEYGPLSIEQLVYNIVEEILIGGQETTDADEDQNENDPVYQVIEEFCGEPPQDTTQHDDAISATRDPVYSILEETVYNKESQKNPEISDC</sequence>
<evidence type="ECO:0000256" key="2">
    <source>
        <dbReference type="SAM" id="Phobius"/>
    </source>
</evidence>
<dbReference type="Proteomes" id="UP000275408">
    <property type="component" value="Unassembled WGS sequence"/>
</dbReference>
<comment type="caution">
    <text evidence="4">The sequence shown here is derived from an EMBL/GenBank/DDBJ whole genome shotgun (WGS) entry which is preliminary data.</text>
</comment>
<reference evidence="4 5" key="1">
    <citation type="journal article" date="2018" name="Sci. Rep.">
        <title>Comparative analysis of the Pocillopora damicornis genome highlights role of immune system in coral evolution.</title>
        <authorList>
            <person name="Cunning R."/>
            <person name="Bay R.A."/>
            <person name="Gillette P."/>
            <person name="Baker A.C."/>
            <person name="Traylor-Knowles N."/>
        </authorList>
    </citation>
    <scope>NUCLEOTIDE SEQUENCE [LARGE SCALE GENOMIC DNA]</scope>
    <source>
        <strain evidence="4">RSMAS</strain>
        <tissue evidence="4">Whole animal</tissue>
    </source>
</reference>
<keyword evidence="2" id="KW-0812">Transmembrane</keyword>
<dbReference type="OrthoDB" id="5982648at2759"/>
<name>A0A3M6TBD3_POCDA</name>
<organism evidence="4 5">
    <name type="scientific">Pocillopora damicornis</name>
    <name type="common">Cauliflower coral</name>
    <name type="synonym">Millepora damicornis</name>
    <dbReference type="NCBI Taxonomy" id="46731"/>
    <lineage>
        <taxon>Eukaryota</taxon>
        <taxon>Metazoa</taxon>
        <taxon>Cnidaria</taxon>
        <taxon>Anthozoa</taxon>
        <taxon>Hexacorallia</taxon>
        <taxon>Scleractinia</taxon>
        <taxon>Astrocoeniina</taxon>
        <taxon>Pocilloporidae</taxon>
        <taxon>Pocillopora</taxon>
    </lineage>
</organism>
<feature type="signal peptide" evidence="3">
    <location>
        <begin position="1"/>
        <end position="18"/>
    </location>
</feature>
<dbReference type="OMA" id="ITICIIC"/>
<accession>A0A3M6TBD3</accession>
<gene>
    <name evidence="4" type="ORF">pdam_00012439</name>
</gene>
<feature type="transmembrane region" description="Helical" evidence="2">
    <location>
        <begin position="318"/>
        <end position="340"/>
    </location>
</feature>
<feature type="compositionally biased region" description="Polar residues" evidence="1">
    <location>
        <begin position="271"/>
        <end position="300"/>
    </location>
</feature>
<dbReference type="EMBL" id="RCHS01003951">
    <property type="protein sequence ID" value="RMX38717.1"/>
    <property type="molecule type" value="Genomic_DNA"/>
</dbReference>
<keyword evidence="5" id="KW-1185">Reference proteome</keyword>
<keyword evidence="2" id="KW-1133">Transmembrane helix</keyword>
<dbReference type="AlphaFoldDB" id="A0A3M6TBD3"/>
<evidence type="ECO:0000313" key="5">
    <source>
        <dbReference type="Proteomes" id="UP000275408"/>
    </source>
</evidence>
<feature type="region of interest" description="Disordered" evidence="1">
    <location>
        <begin position="240"/>
        <end position="313"/>
    </location>
</feature>
<keyword evidence="3" id="KW-0732">Signal</keyword>
<proteinExistence type="predicted"/>
<feature type="compositionally biased region" description="Low complexity" evidence="1">
    <location>
        <begin position="254"/>
        <end position="265"/>
    </location>
</feature>
<keyword evidence="2" id="KW-0472">Membrane</keyword>
<evidence type="ECO:0000256" key="1">
    <source>
        <dbReference type="SAM" id="MobiDB-lite"/>
    </source>
</evidence>
<evidence type="ECO:0000313" key="4">
    <source>
        <dbReference type="EMBL" id="RMX38717.1"/>
    </source>
</evidence>
<protein>
    <submittedName>
        <fullName evidence="4">Uncharacterized protein</fullName>
    </submittedName>
</protein>
<feature type="chain" id="PRO_5018238318" evidence="3">
    <location>
        <begin position="19"/>
        <end position="641"/>
    </location>
</feature>